<accession>A0AAQ3C352</accession>
<evidence type="ECO:0000256" key="3">
    <source>
        <dbReference type="SAM" id="MobiDB-lite"/>
    </source>
</evidence>
<keyword evidence="1" id="KW-0238">DNA-binding</keyword>
<dbReference type="SUPFAM" id="SSF46955">
    <property type="entry name" value="Putative DNA-binding domain"/>
    <property type="match status" value="1"/>
</dbReference>
<feature type="region of interest" description="Disordered" evidence="3">
    <location>
        <begin position="58"/>
        <end position="82"/>
    </location>
</feature>
<proteinExistence type="predicted"/>
<sequence length="82" mass="9615">MTTYLTIPAWARQVYLDKPPCVDTVRRWIRRGYIYPQPYRHGRAYRIQSDARYLPPWQQPTVPDGTAASTPTLLERLKNGPK</sequence>
<dbReference type="GO" id="GO:0003677">
    <property type="term" value="F:DNA binding"/>
    <property type="evidence" value="ECO:0007669"/>
    <property type="project" value="UniProtKB-KW"/>
</dbReference>
<evidence type="ECO:0000313" key="6">
    <source>
        <dbReference type="Proteomes" id="UP001223683"/>
    </source>
</evidence>
<gene>
    <name evidence="5" type="ORF">PWJ79_07815</name>
</gene>
<dbReference type="RefSeq" id="WP_015871361.1">
    <property type="nucleotide sequence ID" value="NC_013508.1"/>
</dbReference>
<dbReference type="InterPro" id="IPR009061">
    <property type="entry name" value="DNA-bd_dom_put_sf"/>
</dbReference>
<reference evidence="5" key="1">
    <citation type="submission" date="2022-10" db="EMBL/GenBank/DDBJ databases">
        <title>Complete genome of Ep21-8.</title>
        <authorList>
            <person name="Kang Y.-R."/>
            <person name="Kim D.-H."/>
        </authorList>
    </citation>
    <scope>NUCLEOTIDE SEQUENCE</scope>
    <source>
        <strain evidence="5">Ep21-8</strain>
    </source>
</reference>
<evidence type="ECO:0000313" key="5">
    <source>
        <dbReference type="EMBL" id="WDU92508.1"/>
    </source>
</evidence>
<dbReference type="GO" id="GO:0006310">
    <property type="term" value="P:DNA recombination"/>
    <property type="evidence" value="ECO:0007669"/>
    <property type="project" value="UniProtKB-KW"/>
</dbReference>
<evidence type="ECO:0000259" key="4">
    <source>
        <dbReference type="Pfam" id="PF07825"/>
    </source>
</evidence>
<feature type="domain" description="Excisionase-like" evidence="4">
    <location>
        <begin position="4"/>
        <end position="80"/>
    </location>
</feature>
<dbReference type="Proteomes" id="UP001223683">
    <property type="component" value="Chromosome"/>
</dbReference>
<protein>
    <submittedName>
        <fullName evidence="5">Excisionase</fullName>
    </submittedName>
</protein>
<name>A0AAQ3C352_EDWPI</name>
<dbReference type="EMBL" id="CP118390">
    <property type="protein sequence ID" value="WDU92508.1"/>
    <property type="molecule type" value="Genomic_DNA"/>
</dbReference>
<dbReference type="GeneID" id="72528458"/>
<keyword evidence="2" id="KW-0233">DNA recombination</keyword>
<dbReference type="InterPro" id="IPR012884">
    <property type="entry name" value="Excisionase-like"/>
</dbReference>
<organism evidence="5 6">
    <name type="scientific">Edwardsiella piscicida</name>
    <dbReference type="NCBI Taxonomy" id="1263550"/>
    <lineage>
        <taxon>Bacteria</taxon>
        <taxon>Pseudomonadati</taxon>
        <taxon>Pseudomonadota</taxon>
        <taxon>Gammaproteobacteria</taxon>
        <taxon>Enterobacterales</taxon>
        <taxon>Hafniaceae</taxon>
        <taxon>Edwardsiella</taxon>
    </lineage>
</organism>
<evidence type="ECO:0000256" key="2">
    <source>
        <dbReference type="ARBA" id="ARBA00023172"/>
    </source>
</evidence>
<dbReference type="Pfam" id="PF07825">
    <property type="entry name" value="Exc"/>
    <property type="match status" value="1"/>
</dbReference>
<evidence type="ECO:0000256" key="1">
    <source>
        <dbReference type="ARBA" id="ARBA00023125"/>
    </source>
</evidence>
<dbReference type="AlphaFoldDB" id="A0AAQ3C352"/>
<dbReference type="Gene3D" id="1.10.1660.20">
    <property type="match status" value="1"/>
</dbReference>
<dbReference type="InterPro" id="IPR038137">
    <property type="entry name" value="Excisionase-like_sf"/>
</dbReference>